<dbReference type="GO" id="GO:0005634">
    <property type="term" value="C:nucleus"/>
    <property type="evidence" value="ECO:0007669"/>
    <property type="project" value="InterPro"/>
</dbReference>
<dbReference type="GO" id="GO:0006508">
    <property type="term" value="P:proteolysis"/>
    <property type="evidence" value="ECO:0007669"/>
    <property type="project" value="InterPro"/>
</dbReference>
<proteinExistence type="predicted"/>
<feature type="compositionally biased region" description="Basic residues" evidence="1">
    <location>
        <begin position="45"/>
        <end position="55"/>
    </location>
</feature>
<dbReference type="GO" id="GO:0051307">
    <property type="term" value="P:meiotic chromosome separation"/>
    <property type="evidence" value="ECO:0007669"/>
    <property type="project" value="TreeGrafter"/>
</dbReference>
<evidence type="ECO:0000256" key="1">
    <source>
        <dbReference type="SAM" id="MobiDB-lite"/>
    </source>
</evidence>
<protein>
    <recommendedName>
        <fullName evidence="2">Separase-like TPR repeats region domain-containing protein</fullName>
    </recommendedName>
</protein>
<feature type="region of interest" description="Disordered" evidence="1">
    <location>
        <begin position="41"/>
        <end position="61"/>
    </location>
</feature>
<accession>A0AAV9E759</accession>
<dbReference type="GO" id="GO:0072686">
    <property type="term" value="C:mitotic spindle"/>
    <property type="evidence" value="ECO:0007669"/>
    <property type="project" value="TreeGrafter"/>
</dbReference>
<evidence type="ECO:0000313" key="3">
    <source>
        <dbReference type="EMBL" id="KAK1309137.1"/>
    </source>
</evidence>
<dbReference type="InterPro" id="IPR056933">
    <property type="entry name" value="TPR_ESP1"/>
</dbReference>
<sequence>MASPSAESHLIETLDSSDPSNLYPQFLDFFHPFSDFIPLDEHHTKDKPKKKKKTATTKQKTDQKLLRPLAKRFLPFLSRLLKRLPSLLNKSAKDDEIKARELLRVYRLALDCLACISPCLVGKPYGAQLQRGRFVCCLETHGRYAEAEEEGLSVLEALVLVLGSREGQRLVPEPPLEGADPEMGFLIVEVVTCLAACAHKRGSGDGMAYKTVLELVDQVEPWFRVLDSDTSKKYQSYLGSTLYKCSLVLVGEFTSFEDDLVRRFCLMTLKEIAKSDSLKDRLPKVSVVYSVNEFLSLWHYFVVNCREANADIRETASNLLYELQSDVMQVSHPVASIMGLYSAGLGFVDSDILVRHGDPGIGNSKNASTMIFVTDNDERAPVTLKLSCKLLWTNVSVLYQKFSDKSTGTGDDDICESTLIDVITDACGKSANILNILHQCSCPSIGEVISSSLLNWSSAESLLESLPVPMVLVKQWVKIVCKDFGDVSVVDDAPLLFLLLSSSCSTWSKKTMGTILEQELLAYAEMDTRSPNLCQKMQLKIIEILLQEVCFGSEATVDEINKAASSLLSGDATGSQSMFIAGCLYYDLSERLFTNGQLFEALSYAKEALRLRTRVLRRKFNYAFDRQCAKINGTQETLFNCSSDQVHLEVIGSVIAKIWPDVTPAWNPELSALSPWNVLKCYLESTLQVGTIHESLGNAADAEAHFRVGKQISYLQNVQLFKVSFGLLLGKLYQKKQLWDLAENEINSSKQVFLQKGDGLHTKIDNKKSGKTRNSSKILSEEEFPNAYTSRRTRSSSRTSQSKIGSPFLYLIVLASRSPRVIGHHIFIKPQLAAHRYSSVKIETGAGSSYRFAEEKLEILEGCVRDFFLGLPNVTCICISLLGGTRQSDDACSFSGCASDSSEEHVNWECPWAYSVVDDVAPQFKAILKENYLSNLTLTSADSKIDGFTWWSRKLQLNDRLDKFLR</sequence>
<reference evidence="3" key="2">
    <citation type="submission" date="2023-06" db="EMBL/GenBank/DDBJ databases">
        <authorList>
            <person name="Ma L."/>
            <person name="Liu K.-W."/>
            <person name="Li Z."/>
            <person name="Hsiao Y.-Y."/>
            <person name="Qi Y."/>
            <person name="Fu T."/>
            <person name="Tang G."/>
            <person name="Zhang D."/>
            <person name="Sun W.-H."/>
            <person name="Liu D.-K."/>
            <person name="Li Y."/>
            <person name="Chen G.-Z."/>
            <person name="Liu X.-D."/>
            <person name="Liao X.-Y."/>
            <person name="Jiang Y.-T."/>
            <person name="Yu X."/>
            <person name="Hao Y."/>
            <person name="Huang J."/>
            <person name="Zhao X.-W."/>
            <person name="Ke S."/>
            <person name="Chen Y.-Y."/>
            <person name="Wu W.-L."/>
            <person name="Hsu J.-L."/>
            <person name="Lin Y.-F."/>
            <person name="Huang M.-D."/>
            <person name="Li C.-Y."/>
            <person name="Huang L."/>
            <person name="Wang Z.-W."/>
            <person name="Zhao X."/>
            <person name="Zhong W.-Y."/>
            <person name="Peng D.-H."/>
            <person name="Ahmad S."/>
            <person name="Lan S."/>
            <person name="Zhang J.-S."/>
            <person name="Tsai W.-C."/>
            <person name="Van De Peer Y."/>
            <person name="Liu Z.-J."/>
        </authorList>
    </citation>
    <scope>NUCLEOTIDE SEQUENCE</scope>
    <source>
        <strain evidence="3">CP</strain>
        <tissue evidence="3">Leaves</tissue>
    </source>
</reference>
<dbReference type="PANTHER" id="PTHR12792">
    <property type="entry name" value="EXTRA SPINDLE POLES 1-RELATED"/>
    <property type="match status" value="1"/>
</dbReference>
<keyword evidence="4" id="KW-1185">Reference proteome</keyword>
<comment type="caution">
    <text evidence="3">The sequence shown here is derived from an EMBL/GenBank/DDBJ whole genome shotgun (WGS) entry which is preliminary data.</text>
</comment>
<organism evidence="3 4">
    <name type="scientific">Acorus calamus</name>
    <name type="common">Sweet flag</name>
    <dbReference type="NCBI Taxonomy" id="4465"/>
    <lineage>
        <taxon>Eukaryota</taxon>
        <taxon>Viridiplantae</taxon>
        <taxon>Streptophyta</taxon>
        <taxon>Embryophyta</taxon>
        <taxon>Tracheophyta</taxon>
        <taxon>Spermatophyta</taxon>
        <taxon>Magnoliopsida</taxon>
        <taxon>Liliopsida</taxon>
        <taxon>Acoraceae</taxon>
        <taxon>Acorus</taxon>
    </lineage>
</organism>
<dbReference type="GO" id="GO:0004197">
    <property type="term" value="F:cysteine-type endopeptidase activity"/>
    <property type="evidence" value="ECO:0007669"/>
    <property type="project" value="InterPro"/>
</dbReference>
<dbReference type="AlphaFoldDB" id="A0AAV9E759"/>
<name>A0AAV9E759_ACOCL</name>
<evidence type="ECO:0000259" key="2">
    <source>
        <dbReference type="Pfam" id="PF25110"/>
    </source>
</evidence>
<dbReference type="GO" id="GO:0005737">
    <property type="term" value="C:cytoplasm"/>
    <property type="evidence" value="ECO:0007669"/>
    <property type="project" value="TreeGrafter"/>
</dbReference>
<dbReference type="InterPro" id="IPR005314">
    <property type="entry name" value="Peptidase_C50"/>
</dbReference>
<dbReference type="Proteomes" id="UP001180020">
    <property type="component" value="Unassembled WGS sequence"/>
</dbReference>
<gene>
    <name evidence="3" type="ORF">QJS10_CPA09g00163</name>
</gene>
<dbReference type="PANTHER" id="PTHR12792:SF0">
    <property type="entry name" value="SEPARIN"/>
    <property type="match status" value="1"/>
</dbReference>
<dbReference type="Pfam" id="PF25110">
    <property type="entry name" value="TPR_ESP1"/>
    <property type="match status" value="1"/>
</dbReference>
<reference evidence="3" key="1">
    <citation type="journal article" date="2023" name="Nat. Commun.">
        <title>Diploid and tetraploid genomes of Acorus and the evolution of monocots.</title>
        <authorList>
            <person name="Ma L."/>
            <person name="Liu K.W."/>
            <person name="Li Z."/>
            <person name="Hsiao Y.Y."/>
            <person name="Qi Y."/>
            <person name="Fu T."/>
            <person name="Tang G.D."/>
            <person name="Zhang D."/>
            <person name="Sun W.H."/>
            <person name="Liu D.K."/>
            <person name="Li Y."/>
            <person name="Chen G.Z."/>
            <person name="Liu X.D."/>
            <person name="Liao X.Y."/>
            <person name="Jiang Y.T."/>
            <person name="Yu X."/>
            <person name="Hao Y."/>
            <person name="Huang J."/>
            <person name="Zhao X.W."/>
            <person name="Ke S."/>
            <person name="Chen Y.Y."/>
            <person name="Wu W.L."/>
            <person name="Hsu J.L."/>
            <person name="Lin Y.F."/>
            <person name="Huang M.D."/>
            <person name="Li C.Y."/>
            <person name="Huang L."/>
            <person name="Wang Z.W."/>
            <person name="Zhao X."/>
            <person name="Zhong W.Y."/>
            <person name="Peng D.H."/>
            <person name="Ahmad S."/>
            <person name="Lan S."/>
            <person name="Zhang J.S."/>
            <person name="Tsai W.C."/>
            <person name="Van de Peer Y."/>
            <person name="Liu Z.J."/>
        </authorList>
    </citation>
    <scope>NUCLEOTIDE SEQUENCE</scope>
    <source>
        <strain evidence="3">CP</strain>
    </source>
</reference>
<evidence type="ECO:0000313" key="4">
    <source>
        <dbReference type="Proteomes" id="UP001180020"/>
    </source>
</evidence>
<feature type="domain" description="Separase-like TPR repeats region" evidence="2">
    <location>
        <begin position="7"/>
        <end position="286"/>
    </location>
</feature>
<dbReference type="EMBL" id="JAUJYO010000009">
    <property type="protein sequence ID" value="KAK1309137.1"/>
    <property type="molecule type" value="Genomic_DNA"/>
</dbReference>